<dbReference type="EMBL" id="JBCEZU010000134">
    <property type="protein sequence ID" value="KAK9525271.1"/>
    <property type="molecule type" value="Genomic_DNA"/>
</dbReference>
<accession>A0AAW1ESR5</accession>
<reference evidence="2 3" key="1">
    <citation type="journal article" date="2024" name="Genome Biol. Evol.">
        <title>Chromosome-level genome assembly of the viviparous eelpout Zoarces viviparus.</title>
        <authorList>
            <person name="Fuhrmann N."/>
            <person name="Brasseur M.V."/>
            <person name="Bakowski C.E."/>
            <person name="Podsiadlowski L."/>
            <person name="Prost S."/>
            <person name="Krehenwinkel H."/>
            <person name="Mayer C."/>
        </authorList>
    </citation>
    <scope>NUCLEOTIDE SEQUENCE [LARGE SCALE GENOMIC DNA]</scope>
    <source>
        <strain evidence="2">NO-MEL_2022_Ind0_liver</strain>
    </source>
</reference>
<dbReference type="Proteomes" id="UP001488805">
    <property type="component" value="Unassembled WGS sequence"/>
</dbReference>
<gene>
    <name evidence="2" type="ORF">VZT92_015998</name>
</gene>
<proteinExistence type="predicted"/>
<evidence type="ECO:0000313" key="2">
    <source>
        <dbReference type="EMBL" id="KAK9525271.1"/>
    </source>
</evidence>
<feature type="region of interest" description="Disordered" evidence="1">
    <location>
        <begin position="350"/>
        <end position="389"/>
    </location>
</feature>
<feature type="compositionally biased region" description="Acidic residues" evidence="1">
    <location>
        <begin position="129"/>
        <end position="146"/>
    </location>
</feature>
<dbReference type="SUPFAM" id="SSF52949">
    <property type="entry name" value="Macro domain-like"/>
    <property type="match status" value="1"/>
</dbReference>
<keyword evidence="3" id="KW-1185">Reference proteome</keyword>
<feature type="region of interest" description="Disordered" evidence="1">
    <location>
        <begin position="123"/>
        <end position="152"/>
    </location>
</feature>
<feature type="compositionally biased region" description="Basic residues" evidence="1">
    <location>
        <begin position="371"/>
        <end position="389"/>
    </location>
</feature>
<evidence type="ECO:0000313" key="3">
    <source>
        <dbReference type="Proteomes" id="UP001488805"/>
    </source>
</evidence>
<organism evidence="2 3">
    <name type="scientific">Zoarces viviparus</name>
    <name type="common">Viviparous eelpout</name>
    <name type="synonym">Blennius viviparus</name>
    <dbReference type="NCBI Taxonomy" id="48416"/>
    <lineage>
        <taxon>Eukaryota</taxon>
        <taxon>Metazoa</taxon>
        <taxon>Chordata</taxon>
        <taxon>Craniata</taxon>
        <taxon>Vertebrata</taxon>
        <taxon>Euteleostomi</taxon>
        <taxon>Actinopterygii</taxon>
        <taxon>Neopterygii</taxon>
        <taxon>Teleostei</taxon>
        <taxon>Neoteleostei</taxon>
        <taxon>Acanthomorphata</taxon>
        <taxon>Eupercaria</taxon>
        <taxon>Perciformes</taxon>
        <taxon>Cottioidei</taxon>
        <taxon>Zoarcales</taxon>
        <taxon>Zoarcidae</taxon>
        <taxon>Zoarcinae</taxon>
        <taxon>Zoarces</taxon>
    </lineage>
</organism>
<name>A0AAW1ESR5_ZOAVI</name>
<protein>
    <submittedName>
        <fullName evidence="2">Uncharacterized protein</fullName>
    </submittedName>
</protein>
<sequence length="389" mass="43313">MCKKEGGYRAPLIHKSRVAVAVVESPDPREASRRMADLVDCGSENHQGKNSHRDQPLKRLRFDCEDAGNRNRSGPVTVGNNVKAAPRLKNHQSELDAIASYIAGETHYATNTDYLISTAGTMDSAVSTSDEEPVQSEGEKEGEEENGSPLSKSGVYQALQSSFLLGTPASVRKTPQDLDEEELEQHRKEKNKKRNTDARDLEDYLPKLKKMPKGTRRYANQTGLTAYNHFGDPWDIDSHGLVILTNSHLRPYITRFRKKLMNKGGNPYKGEVEARLRAYKEIKSKVVVTSGGNSSHFAVLHVPIEKYQDGHDQDSYRDDIEEALEEGVNRASELSYKQVVICNDGARPFAGPKEAARRIPKSPAGLSTRTRLPRTGRIPKARRVPKTPA</sequence>
<feature type="region of interest" description="Disordered" evidence="1">
    <location>
        <begin position="166"/>
        <end position="200"/>
    </location>
</feature>
<dbReference type="InterPro" id="IPR043472">
    <property type="entry name" value="Macro_dom-like"/>
</dbReference>
<comment type="caution">
    <text evidence="2">The sequence shown here is derived from an EMBL/GenBank/DDBJ whole genome shotgun (WGS) entry which is preliminary data.</text>
</comment>
<dbReference type="AlphaFoldDB" id="A0AAW1ESR5"/>
<evidence type="ECO:0000256" key="1">
    <source>
        <dbReference type="SAM" id="MobiDB-lite"/>
    </source>
</evidence>
<dbReference type="Gene3D" id="3.40.220.10">
    <property type="entry name" value="Leucine Aminopeptidase, subunit E, domain 1"/>
    <property type="match status" value="1"/>
</dbReference>
<feature type="region of interest" description="Disordered" evidence="1">
    <location>
        <begin position="39"/>
        <end position="59"/>
    </location>
</feature>